<dbReference type="InterPro" id="IPR024674">
    <property type="entry name" value="HpaB/PvcC/4-BUDH_N"/>
</dbReference>
<reference evidence="7 8" key="1">
    <citation type="submission" date="2018-08" db="EMBL/GenBank/DDBJ databases">
        <title>Bacillus jemisoniae sp. nov., Bacillus chryseoplanitiae sp. nov., Bacillus resnikiae sp. nov., and Bacillus frankliniae sp. nov., isolated from Viking spacecraft and associated surfaces.</title>
        <authorList>
            <person name="Seuylemezian A."/>
            <person name="Vaishampayan P."/>
        </authorList>
    </citation>
    <scope>NUCLEOTIDE SEQUENCE [LARGE SCALE GENOMIC DNA]</scope>
    <source>
        <strain evidence="7 8">MA001</strain>
    </source>
</reference>
<dbReference type="GO" id="GO:0016627">
    <property type="term" value="F:oxidoreductase activity, acting on the CH-CH group of donors"/>
    <property type="evidence" value="ECO:0007669"/>
    <property type="project" value="InterPro"/>
</dbReference>
<accession>A0A398B964</accession>
<evidence type="ECO:0000256" key="1">
    <source>
        <dbReference type="ARBA" id="ARBA00022630"/>
    </source>
</evidence>
<dbReference type="PIRSF" id="PIRSF000331">
    <property type="entry name" value="HpaA_HpaB"/>
    <property type="match status" value="1"/>
</dbReference>
<keyword evidence="8" id="KW-1185">Reference proteome</keyword>
<feature type="binding site" evidence="4">
    <location>
        <begin position="438"/>
        <end position="441"/>
    </location>
    <ligand>
        <name>FAD</name>
        <dbReference type="ChEBI" id="CHEBI:57692"/>
    </ligand>
</feature>
<evidence type="ECO:0000313" key="8">
    <source>
        <dbReference type="Proteomes" id="UP000266016"/>
    </source>
</evidence>
<gene>
    <name evidence="7" type="ORF">D1953_08180</name>
</gene>
<dbReference type="InterPro" id="IPR036250">
    <property type="entry name" value="AcylCo_DH-like_C"/>
</dbReference>
<dbReference type="RefSeq" id="WP_119116693.1">
    <property type="nucleotide sequence ID" value="NZ_QWVS01000014.1"/>
</dbReference>
<evidence type="ECO:0000256" key="2">
    <source>
        <dbReference type="ARBA" id="ARBA00022827"/>
    </source>
</evidence>
<evidence type="ECO:0000313" key="7">
    <source>
        <dbReference type="EMBL" id="RID86659.1"/>
    </source>
</evidence>
<proteinExistence type="predicted"/>
<keyword evidence="1" id="KW-0285">Flavoprotein</keyword>
<evidence type="ECO:0000259" key="5">
    <source>
        <dbReference type="Pfam" id="PF03241"/>
    </source>
</evidence>
<comment type="caution">
    <text evidence="7">The sequence shown here is derived from an EMBL/GenBank/DDBJ whole genome shotgun (WGS) entry which is preliminary data.</text>
</comment>
<feature type="binding site" evidence="4">
    <location>
        <position position="177"/>
    </location>
    <ligand>
        <name>FAD</name>
        <dbReference type="ChEBI" id="CHEBI:57692"/>
    </ligand>
</feature>
<dbReference type="InterPro" id="IPR004925">
    <property type="entry name" value="HpaB/PvcC/4-BUDH"/>
</dbReference>
<keyword evidence="2 4" id="KW-0274">FAD</keyword>
<dbReference type="Gene3D" id="2.40.110.10">
    <property type="entry name" value="Butyryl-CoA Dehydrogenase, subunit A, domain 2"/>
    <property type="match status" value="1"/>
</dbReference>
<dbReference type="Proteomes" id="UP000266016">
    <property type="component" value="Unassembled WGS sequence"/>
</dbReference>
<feature type="binding site" evidence="4">
    <location>
        <begin position="141"/>
        <end position="144"/>
    </location>
    <ligand>
        <name>FAD</name>
        <dbReference type="ChEBI" id="CHEBI:57692"/>
    </ligand>
</feature>
<dbReference type="InterPro" id="IPR024719">
    <property type="entry name" value="HpaB/PvcC/4-BUDH_C"/>
</dbReference>
<dbReference type="EMBL" id="QWVS01000014">
    <property type="protein sequence ID" value="RID86659.1"/>
    <property type="molecule type" value="Genomic_DNA"/>
</dbReference>
<sequence>MVQIKGARNIWLDGNKVEKPAEHAAFRGTFETIKQLIKLIDDGKVGFYDESVQQNVHKAFLIPQTYEQLLEKREAYETWASKSYGMMSRLSDYAYTLITGYYIDREQLSVYDATFAEKITNYFELVKRERRLVTTAIADPQMDRSKPITERADHALLRVVEQREDGVVVSGAKMIATGAPYVDDIIINTPYSKEDGQEQYANLFIVATDSPGLEIICRKSHAETDRELYPLASQFDEMDAVIIFDNVFIPNERIFIRGHAQGATAAHRHQQLNMLAHYQTVVRLATKLKFVAGLATAIAKSIAVDTFLHVQQKLGELYMQVDTINGLLQAAETEGSVEGSAYKPSAVLLQVARHLGTQYYARAMSILKEIGAGGYTQLPSTVIHRFEDERIEALLHRYYEGAATSAQDKTALFRVGWELVGSEIGSRHDLYERFYTGDPLRIQALFFENYDKGWLDERLETFLNSLTTTVRQDVFV</sequence>
<evidence type="ECO:0000256" key="4">
    <source>
        <dbReference type="PIRSR" id="PIRSR000331-2"/>
    </source>
</evidence>
<dbReference type="Gene3D" id="1.20.140.10">
    <property type="entry name" value="Butyryl-CoA Dehydrogenase, subunit A, domain 3"/>
    <property type="match status" value="1"/>
</dbReference>
<dbReference type="Pfam" id="PF03241">
    <property type="entry name" value="HpaB"/>
    <property type="match status" value="1"/>
</dbReference>
<protein>
    <submittedName>
        <fullName evidence="7">4-hydroxyphenylacetate 3-hydroxylase</fullName>
    </submittedName>
</protein>
<evidence type="ECO:0000259" key="6">
    <source>
        <dbReference type="Pfam" id="PF11794"/>
    </source>
</evidence>
<dbReference type="Gene3D" id="1.10.3140.10">
    <property type="entry name" value="4-hydroxybutyryl-coa dehydratase, domain 1"/>
    <property type="match status" value="1"/>
</dbReference>
<feature type="domain" description="HpaB/PvcC/4-BUDH C-terminal" evidence="5">
    <location>
        <begin position="273"/>
        <end position="463"/>
    </location>
</feature>
<dbReference type="SUPFAM" id="SSF47203">
    <property type="entry name" value="Acyl-CoA dehydrogenase C-terminal domain-like"/>
    <property type="match status" value="1"/>
</dbReference>
<dbReference type="AlphaFoldDB" id="A0A398B964"/>
<dbReference type="InterPro" id="IPR046373">
    <property type="entry name" value="Acyl-CoA_Oxase/DH_mid-dom_sf"/>
</dbReference>
<organism evidence="7 8">
    <name type="scientific">Peribacillus asahii</name>
    <dbReference type="NCBI Taxonomy" id="228899"/>
    <lineage>
        <taxon>Bacteria</taxon>
        <taxon>Bacillati</taxon>
        <taxon>Bacillota</taxon>
        <taxon>Bacilli</taxon>
        <taxon>Bacillales</taxon>
        <taxon>Bacillaceae</taxon>
        <taxon>Peribacillus</taxon>
    </lineage>
</organism>
<dbReference type="InterPro" id="IPR009100">
    <property type="entry name" value="AcylCoA_DH/oxidase_NM_dom_sf"/>
</dbReference>
<dbReference type="Pfam" id="PF11794">
    <property type="entry name" value="HpaB_N"/>
    <property type="match status" value="1"/>
</dbReference>
<dbReference type="PANTHER" id="PTHR36117">
    <property type="entry name" value="4-HYDROXYPHENYLACETATE 3-MONOOXYGENASE-RELATED"/>
    <property type="match status" value="1"/>
</dbReference>
<feature type="domain" description="HpaB/PvcC/4-BUDH N-terminal" evidence="6">
    <location>
        <begin position="7"/>
        <end position="256"/>
    </location>
</feature>
<keyword evidence="3" id="KW-0560">Oxidoreductase</keyword>
<dbReference type="PANTHER" id="PTHR36117:SF3">
    <property type="entry name" value="4-HYDROXYPHENYLACETATE 3-MONOOXYGENASE-RELATED"/>
    <property type="match status" value="1"/>
</dbReference>
<dbReference type="SUPFAM" id="SSF56645">
    <property type="entry name" value="Acyl-CoA dehydrogenase NM domain-like"/>
    <property type="match status" value="1"/>
</dbReference>
<evidence type="ECO:0000256" key="3">
    <source>
        <dbReference type="ARBA" id="ARBA00023002"/>
    </source>
</evidence>
<name>A0A398B964_9BACI</name>